<dbReference type="Pfam" id="PF00512">
    <property type="entry name" value="HisKA"/>
    <property type="match status" value="1"/>
</dbReference>
<evidence type="ECO:0000256" key="2">
    <source>
        <dbReference type="ARBA" id="ARBA00004370"/>
    </source>
</evidence>
<dbReference type="InterPro" id="IPR003661">
    <property type="entry name" value="HisK_dim/P_dom"/>
</dbReference>
<dbReference type="EC" id="2.7.13.3" evidence="3"/>
<dbReference type="GO" id="GO:0000155">
    <property type="term" value="F:phosphorelay sensor kinase activity"/>
    <property type="evidence" value="ECO:0007669"/>
    <property type="project" value="InterPro"/>
</dbReference>
<keyword evidence="6 11" id="KW-0418">Kinase</keyword>
<dbReference type="SUPFAM" id="SSF55874">
    <property type="entry name" value="ATPase domain of HSP90 chaperone/DNA topoisomerase II/histidine kinase"/>
    <property type="match status" value="1"/>
</dbReference>
<name>H7EHU1_9SPIR</name>
<dbReference type="EMBL" id="AGRW01000030">
    <property type="protein sequence ID" value="EIC02881.1"/>
    <property type="molecule type" value="Genomic_DNA"/>
</dbReference>
<keyword evidence="4" id="KW-0597">Phosphoprotein</keyword>
<dbReference type="SUPFAM" id="SSF158472">
    <property type="entry name" value="HAMP domain-like"/>
    <property type="match status" value="1"/>
</dbReference>
<evidence type="ECO:0000313" key="12">
    <source>
        <dbReference type="Proteomes" id="UP000003571"/>
    </source>
</evidence>
<dbReference type="CDD" id="cd00082">
    <property type="entry name" value="HisKA"/>
    <property type="match status" value="1"/>
</dbReference>
<dbReference type="PANTHER" id="PTHR45453">
    <property type="entry name" value="PHOSPHATE REGULON SENSOR PROTEIN PHOR"/>
    <property type="match status" value="1"/>
</dbReference>
<dbReference type="InterPro" id="IPR036097">
    <property type="entry name" value="HisK_dim/P_sf"/>
</dbReference>
<comment type="caution">
    <text evidence="11">The sequence shown here is derived from an EMBL/GenBank/DDBJ whole genome shotgun (WGS) entry which is preliminary data.</text>
</comment>
<dbReference type="PRINTS" id="PR00344">
    <property type="entry name" value="BCTRLSENSOR"/>
</dbReference>
<evidence type="ECO:0000256" key="8">
    <source>
        <dbReference type="SAM" id="Phobius"/>
    </source>
</evidence>
<evidence type="ECO:0000313" key="11">
    <source>
        <dbReference type="EMBL" id="EIC02881.1"/>
    </source>
</evidence>
<dbReference type="PANTHER" id="PTHR45453:SF1">
    <property type="entry name" value="PHOSPHATE REGULON SENSOR PROTEIN PHOR"/>
    <property type="match status" value="1"/>
</dbReference>
<evidence type="ECO:0000259" key="10">
    <source>
        <dbReference type="PROSITE" id="PS50885"/>
    </source>
</evidence>
<dbReference type="Proteomes" id="UP000003571">
    <property type="component" value="Unassembled WGS sequence"/>
</dbReference>
<protein>
    <recommendedName>
        <fullName evidence="3">histidine kinase</fullName>
        <ecNumber evidence="3">2.7.13.3</ecNumber>
    </recommendedName>
</protein>
<dbReference type="PROSITE" id="PS50885">
    <property type="entry name" value="HAMP"/>
    <property type="match status" value="1"/>
</dbReference>
<dbReference type="SUPFAM" id="SSF47384">
    <property type="entry name" value="Homodimeric domain of signal transducing histidine kinase"/>
    <property type="match status" value="1"/>
</dbReference>
<reference evidence="11 12" key="1">
    <citation type="submission" date="2011-09" db="EMBL/GenBank/DDBJ databases">
        <title>The draft genome of Treponema saccharophilum DSM 2985.</title>
        <authorList>
            <consortium name="US DOE Joint Genome Institute (JGI-PGF)"/>
            <person name="Lucas S."/>
            <person name="Copeland A."/>
            <person name="Lapidus A."/>
            <person name="Glavina del Rio T."/>
            <person name="Dalin E."/>
            <person name="Tice H."/>
            <person name="Bruce D."/>
            <person name="Goodwin L."/>
            <person name="Pitluck S."/>
            <person name="Peters L."/>
            <person name="Kyrpides N."/>
            <person name="Mavromatis K."/>
            <person name="Ivanova N."/>
            <person name="Markowitz V."/>
            <person name="Cheng J.-F."/>
            <person name="Hugenholtz P."/>
            <person name="Woyke T."/>
            <person name="Wu D."/>
            <person name="Gronow S."/>
            <person name="Wellnitz S."/>
            <person name="Brambilla E."/>
            <person name="Klenk H.-P."/>
            <person name="Eisen J.A."/>
        </authorList>
    </citation>
    <scope>NUCLEOTIDE SEQUENCE [LARGE SCALE GENOMIC DNA]</scope>
    <source>
        <strain evidence="11 12">DSM 2985</strain>
    </source>
</reference>
<keyword evidence="8" id="KW-1133">Transmembrane helix</keyword>
<feature type="transmembrane region" description="Helical" evidence="8">
    <location>
        <begin position="26"/>
        <end position="49"/>
    </location>
</feature>
<keyword evidence="5" id="KW-0808">Transferase</keyword>
<dbReference type="GO" id="GO:0004721">
    <property type="term" value="F:phosphoprotein phosphatase activity"/>
    <property type="evidence" value="ECO:0007669"/>
    <property type="project" value="TreeGrafter"/>
</dbReference>
<evidence type="ECO:0000259" key="9">
    <source>
        <dbReference type="PROSITE" id="PS50109"/>
    </source>
</evidence>
<gene>
    <name evidence="11" type="ORF">TresaDRAFT_2307</name>
</gene>
<dbReference type="Pfam" id="PF02518">
    <property type="entry name" value="HATPase_c"/>
    <property type="match status" value="1"/>
</dbReference>
<proteinExistence type="predicted"/>
<sequence>MSEEVERNSKNSPKEKKHFTFSVFSFRNYAFVFLGVCIVTTVSIIVFFWDADLPFSKKFLSVRAIAGFINVFVMSFIFTLIIRLHRKIEIERPIKQLLNATESIRQGDFSVQIPRRKHFRNEIDVVIDNINLMARELSGVETLRLDFISNVSHELKTPLSVIQNYATMLQEPNLHEETRLEYAKSITAASRNLTTLITNILRLNKLENQQIFPERKEFNLSEQITECLLDFEQIWEDKNISLETDIDDSILAKGDSELLSLVWHNLFSNAFKFTPDGGKVSVSLKKSGGLCQIKVSDSGCGMGEETKKHIFEKFYQGDRSHAQKGNGLGLALVKRILDITGGEVEVQSKEGEGSEFSVLI</sequence>
<dbReference type="AlphaFoldDB" id="H7EHU1"/>
<dbReference type="SMART" id="SM00304">
    <property type="entry name" value="HAMP"/>
    <property type="match status" value="1"/>
</dbReference>
<evidence type="ECO:0000256" key="4">
    <source>
        <dbReference type="ARBA" id="ARBA00022553"/>
    </source>
</evidence>
<dbReference type="PATRIC" id="fig|907348.3.peg.370"/>
<evidence type="ECO:0000256" key="6">
    <source>
        <dbReference type="ARBA" id="ARBA00022777"/>
    </source>
</evidence>
<keyword evidence="7" id="KW-0902">Two-component regulatory system</keyword>
<accession>H7EHU1</accession>
<feature type="transmembrane region" description="Helical" evidence="8">
    <location>
        <begin position="61"/>
        <end position="82"/>
    </location>
</feature>
<dbReference type="Gene3D" id="6.10.340.10">
    <property type="match status" value="1"/>
</dbReference>
<dbReference type="eggNOG" id="COG2205">
    <property type="taxonomic scope" value="Bacteria"/>
</dbReference>
<dbReference type="GO" id="GO:0005886">
    <property type="term" value="C:plasma membrane"/>
    <property type="evidence" value="ECO:0007669"/>
    <property type="project" value="TreeGrafter"/>
</dbReference>
<dbReference type="SMART" id="SM00388">
    <property type="entry name" value="HisKA"/>
    <property type="match status" value="1"/>
</dbReference>
<dbReference type="SMART" id="SM00387">
    <property type="entry name" value="HATPase_c"/>
    <property type="match status" value="1"/>
</dbReference>
<dbReference type="InterPro" id="IPR003660">
    <property type="entry name" value="HAMP_dom"/>
</dbReference>
<dbReference type="GO" id="GO:0016036">
    <property type="term" value="P:cellular response to phosphate starvation"/>
    <property type="evidence" value="ECO:0007669"/>
    <property type="project" value="TreeGrafter"/>
</dbReference>
<evidence type="ECO:0000256" key="5">
    <source>
        <dbReference type="ARBA" id="ARBA00022679"/>
    </source>
</evidence>
<keyword evidence="8" id="KW-0472">Membrane</keyword>
<keyword evidence="12" id="KW-1185">Reference proteome</keyword>
<comment type="catalytic activity">
    <reaction evidence="1">
        <text>ATP + protein L-histidine = ADP + protein N-phospho-L-histidine.</text>
        <dbReference type="EC" id="2.7.13.3"/>
    </reaction>
</comment>
<dbReference type="Pfam" id="PF00672">
    <property type="entry name" value="HAMP"/>
    <property type="match status" value="1"/>
</dbReference>
<comment type="subcellular location">
    <subcellularLocation>
        <location evidence="2">Membrane</location>
    </subcellularLocation>
</comment>
<feature type="domain" description="Histidine kinase" evidence="9">
    <location>
        <begin position="150"/>
        <end position="360"/>
    </location>
</feature>
<evidence type="ECO:0000256" key="3">
    <source>
        <dbReference type="ARBA" id="ARBA00012438"/>
    </source>
</evidence>
<dbReference type="InterPro" id="IPR050351">
    <property type="entry name" value="BphY/WalK/GraS-like"/>
</dbReference>
<dbReference type="Gene3D" id="1.10.287.130">
    <property type="match status" value="1"/>
</dbReference>
<organism evidence="11 12">
    <name type="scientific">Treponema saccharophilum DSM 2985</name>
    <dbReference type="NCBI Taxonomy" id="907348"/>
    <lineage>
        <taxon>Bacteria</taxon>
        <taxon>Pseudomonadati</taxon>
        <taxon>Spirochaetota</taxon>
        <taxon>Spirochaetia</taxon>
        <taxon>Spirochaetales</taxon>
        <taxon>Treponemataceae</taxon>
        <taxon>Treponema</taxon>
    </lineage>
</organism>
<dbReference type="InterPro" id="IPR036890">
    <property type="entry name" value="HATPase_C_sf"/>
</dbReference>
<dbReference type="CDD" id="cd00075">
    <property type="entry name" value="HATPase"/>
    <property type="match status" value="1"/>
</dbReference>
<evidence type="ECO:0000256" key="1">
    <source>
        <dbReference type="ARBA" id="ARBA00000085"/>
    </source>
</evidence>
<evidence type="ECO:0000256" key="7">
    <source>
        <dbReference type="ARBA" id="ARBA00023012"/>
    </source>
</evidence>
<dbReference type="InterPro" id="IPR004358">
    <property type="entry name" value="Sig_transdc_His_kin-like_C"/>
</dbReference>
<dbReference type="OrthoDB" id="9813151at2"/>
<dbReference type="PROSITE" id="PS50109">
    <property type="entry name" value="HIS_KIN"/>
    <property type="match status" value="1"/>
</dbReference>
<dbReference type="FunFam" id="3.30.565.10:FF:000006">
    <property type="entry name" value="Sensor histidine kinase WalK"/>
    <property type="match status" value="1"/>
</dbReference>
<feature type="domain" description="HAMP" evidence="10">
    <location>
        <begin position="88"/>
        <end position="142"/>
    </location>
</feature>
<dbReference type="CDD" id="cd06225">
    <property type="entry name" value="HAMP"/>
    <property type="match status" value="1"/>
</dbReference>
<dbReference type="Gene3D" id="3.30.565.10">
    <property type="entry name" value="Histidine kinase-like ATPase, C-terminal domain"/>
    <property type="match status" value="1"/>
</dbReference>
<keyword evidence="8" id="KW-0812">Transmembrane</keyword>
<dbReference type="InterPro" id="IPR005467">
    <property type="entry name" value="His_kinase_dom"/>
</dbReference>
<dbReference type="STRING" id="907348.TresaDRAFT_2307"/>
<dbReference type="InterPro" id="IPR003594">
    <property type="entry name" value="HATPase_dom"/>
</dbReference>